<keyword evidence="2" id="KW-0560">Oxidoreductase</keyword>
<dbReference type="Pfam" id="PF13561">
    <property type="entry name" value="adh_short_C2"/>
    <property type="match status" value="1"/>
</dbReference>
<dbReference type="InterPro" id="IPR051122">
    <property type="entry name" value="SDR_DHRS6-like"/>
</dbReference>
<dbReference type="EMBL" id="JMQI01000083">
    <property type="protein sequence ID" value="KDN16122.1"/>
    <property type="molecule type" value="Genomic_DNA"/>
</dbReference>
<dbReference type="PRINTS" id="PR00081">
    <property type="entry name" value="GDHRDH"/>
</dbReference>
<reference evidence="3 4" key="1">
    <citation type="submission" date="2014-05" db="EMBL/GenBank/DDBJ databases">
        <title>Draft genome sequence of Amycolatopsis rifamycinica DSM 46095.</title>
        <authorList>
            <person name="Lal R."/>
            <person name="Saxena A."/>
            <person name="Kumari R."/>
            <person name="Mukherjee U."/>
            <person name="Singh P."/>
            <person name="Sangwan N."/>
            <person name="Mahato N.K."/>
        </authorList>
    </citation>
    <scope>NUCLEOTIDE SEQUENCE [LARGE SCALE GENOMIC DNA]</scope>
    <source>
        <strain evidence="3 4">DSM 46095</strain>
    </source>
</reference>
<dbReference type="InterPro" id="IPR002347">
    <property type="entry name" value="SDR_fam"/>
</dbReference>
<dbReference type="CDD" id="cd05233">
    <property type="entry name" value="SDR_c"/>
    <property type="match status" value="1"/>
</dbReference>
<dbReference type="AlphaFoldDB" id="A0A066TRI9"/>
<evidence type="ECO:0000313" key="4">
    <source>
        <dbReference type="Proteomes" id="UP000027345"/>
    </source>
</evidence>
<dbReference type="InterPro" id="IPR036291">
    <property type="entry name" value="NAD(P)-bd_dom_sf"/>
</dbReference>
<name>A0A066TRI9_9PSEU</name>
<comment type="similarity">
    <text evidence="1">Belongs to the short-chain dehydrogenases/reductases (SDR) family.</text>
</comment>
<dbReference type="SUPFAM" id="SSF51735">
    <property type="entry name" value="NAD(P)-binding Rossmann-fold domains"/>
    <property type="match status" value="1"/>
</dbReference>
<dbReference type="OrthoDB" id="9803333at2"/>
<comment type="caution">
    <text evidence="3">The sequence shown here is derived from an EMBL/GenBank/DDBJ whole genome shotgun (WGS) entry which is preliminary data.</text>
</comment>
<evidence type="ECO:0000256" key="2">
    <source>
        <dbReference type="ARBA" id="ARBA00023002"/>
    </source>
</evidence>
<proteinExistence type="inferred from homology"/>
<dbReference type="PROSITE" id="PS00061">
    <property type="entry name" value="ADH_SHORT"/>
    <property type="match status" value="1"/>
</dbReference>
<organism evidence="3 4">
    <name type="scientific">Amycolatopsis rifamycinica</name>
    <dbReference type="NCBI Taxonomy" id="287986"/>
    <lineage>
        <taxon>Bacteria</taxon>
        <taxon>Bacillati</taxon>
        <taxon>Actinomycetota</taxon>
        <taxon>Actinomycetes</taxon>
        <taxon>Pseudonocardiales</taxon>
        <taxon>Pseudonocardiaceae</taxon>
        <taxon>Amycolatopsis</taxon>
    </lineage>
</organism>
<dbReference type="Gene3D" id="3.40.50.720">
    <property type="entry name" value="NAD(P)-binding Rossmann-like Domain"/>
    <property type="match status" value="1"/>
</dbReference>
<dbReference type="InterPro" id="IPR020904">
    <property type="entry name" value="Sc_DH/Rdtase_CS"/>
</dbReference>
<protein>
    <submittedName>
        <fullName evidence="3">Short-chain dehydrogenase</fullName>
    </submittedName>
</protein>
<dbReference type="eggNOG" id="COG1028">
    <property type="taxonomic scope" value="Bacteria"/>
</dbReference>
<evidence type="ECO:0000256" key="1">
    <source>
        <dbReference type="ARBA" id="ARBA00006484"/>
    </source>
</evidence>
<sequence length="254" mass="26634">MENYAGKKAVVIGGTHGMGLAVVKKLLKGGAEVLLTGNNERNVEAAERELASEAAHVVRSDMRSLAQIEQLAATVADRFGTIDFVHYNAGLAALEPFELVTEESYDLAFDINTKGAFFTVQKLASIINEGGGVVFTSSVADVGGTSALVTYSGAKAAVLGLARGIAGALIPRKIRVNVVCPGFIDTPTMGIVGLNNEERAAFMETGDRITPMKRHGSVDEVADAVLFLGFDATYTTGERLTVDGGISQSIEIPA</sequence>
<dbReference type="Proteomes" id="UP000027345">
    <property type="component" value="Unassembled WGS sequence"/>
</dbReference>
<dbReference type="RefSeq" id="WP_043789155.1">
    <property type="nucleotide sequence ID" value="NZ_JMQI01000083.1"/>
</dbReference>
<dbReference type="FunFam" id="3.40.50.720:FF:000084">
    <property type="entry name" value="Short-chain dehydrogenase reductase"/>
    <property type="match status" value="1"/>
</dbReference>
<dbReference type="GO" id="GO:0016491">
    <property type="term" value="F:oxidoreductase activity"/>
    <property type="evidence" value="ECO:0007669"/>
    <property type="project" value="UniProtKB-KW"/>
</dbReference>
<gene>
    <name evidence="3" type="ORF">DV20_41930</name>
</gene>
<evidence type="ECO:0000313" key="3">
    <source>
        <dbReference type="EMBL" id="KDN16122.1"/>
    </source>
</evidence>
<keyword evidence="4" id="KW-1185">Reference proteome</keyword>
<dbReference type="PANTHER" id="PTHR43477:SF1">
    <property type="entry name" value="DIHYDROANTICAPSIN 7-DEHYDROGENASE"/>
    <property type="match status" value="1"/>
</dbReference>
<accession>A0A066TRI9</accession>
<dbReference type="STRING" id="287986.DV20_41930"/>
<dbReference type="PANTHER" id="PTHR43477">
    <property type="entry name" value="DIHYDROANTICAPSIN 7-DEHYDROGENASE"/>
    <property type="match status" value="1"/>
</dbReference>